<dbReference type="Pfam" id="PF00535">
    <property type="entry name" value="Glycos_transf_2"/>
    <property type="match status" value="1"/>
</dbReference>
<dbReference type="GO" id="GO:0016757">
    <property type="term" value="F:glycosyltransferase activity"/>
    <property type="evidence" value="ECO:0007669"/>
    <property type="project" value="UniProtKB-KW"/>
</dbReference>
<dbReference type="InterPro" id="IPR001173">
    <property type="entry name" value="Glyco_trans_2-like"/>
</dbReference>
<protein>
    <submittedName>
        <fullName evidence="5">Gt3</fullName>
    </submittedName>
</protein>
<dbReference type="EMBL" id="KY710707">
    <property type="protein sequence ID" value="AXY99658.1"/>
    <property type="molecule type" value="Genomic_DNA"/>
</dbReference>
<organism evidence="5">
    <name type="scientific">Proteus mirabilis</name>
    <dbReference type="NCBI Taxonomy" id="584"/>
    <lineage>
        <taxon>Bacteria</taxon>
        <taxon>Pseudomonadati</taxon>
        <taxon>Pseudomonadota</taxon>
        <taxon>Gammaproteobacteria</taxon>
        <taxon>Enterobacterales</taxon>
        <taxon>Morganellaceae</taxon>
        <taxon>Proteus</taxon>
    </lineage>
</organism>
<dbReference type="InterPro" id="IPR050834">
    <property type="entry name" value="Glycosyltransf_2"/>
</dbReference>
<evidence type="ECO:0000256" key="3">
    <source>
        <dbReference type="ARBA" id="ARBA00022679"/>
    </source>
</evidence>
<sequence length="273" mass="32454">MKNYHIAVAMSVYKNDNPKFLYESIISILSQEEVNVTLFIQIDGMISDKLKKILILFNEHYNINLFWNKENKGLATRLNQIIDEVIKENKFDYLARMDADDISHPRRFITQATFLDKHKDISVVGSDVIEISENGEQLFYKKMHSNHDDIVSNVIQKCPFNHPSVMFNIAVFKENFRYKPSLKNTQDYYLWIDLIFAKKRLANINLPLLWFRVDNNFHQRRGIQKSLNESFSRIYAIKKLKIYSVRNILHIPLLFMLRISPEVIKKIAYKKYR</sequence>
<evidence type="ECO:0000259" key="4">
    <source>
        <dbReference type="Pfam" id="PF00535"/>
    </source>
</evidence>
<comment type="similarity">
    <text evidence="1">Belongs to the glycosyltransferase 2 family.</text>
</comment>
<feature type="domain" description="Glycosyltransferase 2-like" evidence="4">
    <location>
        <begin position="8"/>
        <end position="160"/>
    </location>
</feature>
<dbReference type="AlphaFoldDB" id="A0A385JMZ4"/>
<evidence type="ECO:0000256" key="1">
    <source>
        <dbReference type="ARBA" id="ARBA00006739"/>
    </source>
</evidence>
<dbReference type="Gene3D" id="3.90.550.10">
    <property type="entry name" value="Spore Coat Polysaccharide Biosynthesis Protein SpsA, Chain A"/>
    <property type="match status" value="1"/>
</dbReference>
<evidence type="ECO:0000256" key="2">
    <source>
        <dbReference type="ARBA" id="ARBA00022676"/>
    </source>
</evidence>
<dbReference type="SUPFAM" id="SSF53448">
    <property type="entry name" value="Nucleotide-diphospho-sugar transferases"/>
    <property type="match status" value="1"/>
</dbReference>
<name>A0A385JMZ4_PROMI</name>
<dbReference type="PANTHER" id="PTHR43685:SF5">
    <property type="entry name" value="GLYCOSYLTRANSFERASE EPSE-RELATED"/>
    <property type="match status" value="1"/>
</dbReference>
<reference evidence="5" key="1">
    <citation type="journal article" date="2017" name="PLoS ONE">
        <title>Genetic diversity of the O antigens of Proteus species and the development of a suspension array for molecular serotyping.</title>
        <authorList>
            <person name="Yu X."/>
            <person name="Torzewska A."/>
            <person name="Zhang X."/>
            <person name="Yin Z."/>
            <person name="Drzewiecka D."/>
            <person name="Cao H."/>
            <person name="Liu B."/>
            <person name="Knirel Y.A."/>
            <person name="Rozalski A."/>
            <person name="Wang L."/>
        </authorList>
    </citation>
    <scope>NUCLEOTIDE SEQUENCE</scope>
    <source>
        <strain evidence="5">PrK 57/57</strain>
    </source>
</reference>
<dbReference type="InterPro" id="IPR029044">
    <property type="entry name" value="Nucleotide-diphossugar_trans"/>
</dbReference>
<accession>A0A385JMZ4</accession>
<proteinExistence type="inferred from homology"/>
<keyword evidence="2" id="KW-0328">Glycosyltransferase</keyword>
<evidence type="ECO:0000313" key="5">
    <source>
        <dbReference type="EMBL" id="AXY99658.1"/>
    </source>
</evidence>
<keyword evidence="3" id="KW-0808">Transferase</keyword>
<dbReference type="PANTHER" id="PTHR43685">
    <property type="entry name" value="GLYCOSYLTRANSFERASE"/>
    <property type="match status" value="1"/>
</dbReference>